<dbReference type="Proteomes" id="UP000284375">
    <property type="component" value="Unassembled WGS sequence"/>
</dbReference>
<evidence type="ECO:0000256" key="5">
    <source>
        <dbReference type="ARBA" id="ARBA00023033"/>
    </source>
</evidence>
<comment type="similarity">
    <text evidence="1">Belongs to the paxM FAD-dependent monooxygenase family.</text>
</comment>
<dbReference type="GO" id="GO:0004497">
    <property type="term" value="F:monooxygenase activity"/>
    <property type="evidence" value="ECO:0007669"/>
    <property type="project" value="UniProtKB-KW"/>
</dbReference>
<protein>
    <recommendedName>
        <fullName evidence="6">FAD-binding domain-containing protein</fullName>
    </recommendedName>
</protein>
<dbReference type="InterPro" id="IPR002938">
    <property type="entry name" value="FAD-bd"/>
</dbReference>
<keyword evidence="8" id="KW-1185">Reference proteome</keyword>
<evidence type="ECO:0000313" key="8">
    <source>
        <dbReference type="Proteomes" id="UP000284375"/>
    </source>
</evidence>
<keyword evidence="3" id="KW-0274">FAD</keyword>
<keyword evidence="4" id="KW-0560">Oxidoreductase</keyword>
<dbReference type="AlphaFoldDB" id="A0A423WQC1"/>
<evidence type="ECO:0000256" key="4">
    <source>
        <dbReference type="ARBA" id="ARBA00023002"/>
    </source>
</evidence>
<proteinExistence type="inferred from homology"/>
<dbReference type="OrthoDB" id="9993796at2759"/>
<organism evidence="7 8">
    <name type="scientific">Cytospora chrysosperma</name>
    <name type="common">Cytospora canker fungus</name>
    <name type="synonym">Sphaeria chrysosperma</name>
    <dbReference type="NCBI Taxonomy" id="252740"/>
    <lineage>
        <taxon>Eukaryota</taxon>
        <taxon>Fungi</taxon>
        <taxon>Dikarya</taxon>
        <taxon>Ascomycota</taxon>
        <taxon>Pezizomycotina</taxon>
        <taxon>Sordariomycetes</taxon>
        <taxon>Sordariomycetidae</taxon>
        <taxon>Diaporthales</taxon>
        <taxon>Cytosporaceae</taxon>
        <taxon>Cytospora</taxon>
    </lineage>
</organism>
<dbReference type="PRINTS" id="PR00420">
    <property type="entry name" value="RNGMNOXGNASE"/>
</dbReference>
<dbReference type="GO" id="GO:0071949">
    <property type="term" value="F:FAD binding"/>
    <property type="evidence" value="ECO:0007669"/>
    <property type="project" value="InterPro"/>
</dbReference>
<evidence type="ECO:0000256" key="1">
    <source>
        <dbReference type="ARBA" id="ARBA00007992"/>
    </source>
</evidence>
<dbReference type="PANTHER" id="PTHR13789:SF261">
    <property type="entry name" value="HYDROXYLASE, PUTATIVE (AFU_ORTHOLOGUE AFUA_7G00590)-RELATED"/>
    <property type="match status" value="1"/>
</dbReference>
<comment type="caution">
    <text evidence="7">The sequence shown here is derived from an EMBL/GenBank/DDBJ whole genome shotgun (WGS) entry which is preliminary data.</text>
</comment>
<dbReference type="InterPro" id="IPR050493">
    <property type="entry name" value="FAD-dep_Monooxygenase_BioMet"/>
</dbReference>
<name>A0A423WQC1_CYTCH</name>
<dbReference type="SUPFAM" id="SSF51905">
    <property type="entry name" value="FAD/NAD(P)-binding domain"/>
    <property type="match status" value="1"/>
</dbReference>
<accession>A0A423WQC1</accession>
<dbReference type="STRING" id="252740.A0A423WQC1"/>
<feature type="domain" description="FAD-binding" evidence="6">
    <location>
        <begin position="10"/>
        <end position="372"/>
    </location>
</feature>
<reference evidence="7 8" key="1">
    <citation type="submission" date="2015-09" db="EMBL/GenBank/DDBJ databases">
        <title>Host preference determinants of Valsa canker pathogens revealed by comparative genomics.</title>
        <authorList>
            <person name="Yin Z."/>
            <person name="Huang L."/>
        </authorList>
    </citation>
    <scope>NUCLEOTIDE SEQUENCE [LARGE SCALE GENOMIC DNA]</scope>
    <source>
        <strain evidence="7 8">YSFL</strain>
    </source>
</reference>
<dbReference type="InterPro" id="IPR036188">
    <property type="entry name" value="FAD/NAD-bd_sf"/>
</dbReference>
<dbReference type="SUPFAM" id="SSF54373">
    <property type="entry name" value="FAD-linked reductases, C-terminal domain"/>
    <property type="match status" value="1"/>
</dbReference>
<dbReference type="EMBL" id="LJZO01000001">
    <property type="protein sequence ID" value="ROW05454.1"/>
    <property type="molecule type" value="Genomic_DNA"/>
</dbReference>
<dbReference type="PANTHER" id="PTHR13789">
    <property type="entry name" value="MONOOXYGENASE"/>
    <property type="match status" value="1"/>
</dbReference>
<keyword evidence="2" id="KW-0285">Flavoprotein</keyword>
<evidence type="ECO:0000259" key="6">
    <source>
        <dbReference type="Pfam" id="PF01494"/>
    </source>
</evidence>
<evidence type="ECO:0000256" key="3">
    <source>
        <dbReference type="ARBA" id="ARBA00022827"/>
    </source>
</evidence>
<dbReference type="Pfam" id="PF01494">
    <property type="entry name" value="FAD_binding_3"/>
    <property type="match status" value="1"/>
</dbReference>
<keyword evidence="5" id="KW-0503">Monooxygenase</keyword>
<evidence type="ECO:0000313" key="7">
    <source>
        <dbReference type="EMBL" id="ROW05454.1"/>
    </source>
</evidence>
<dbReference type="Gene3D" id="3.50.50.60">
    <property type="entry name" value="FAD/NAD(P)-binding domain"/>
    <property type="match status" value="1"/>
</dbReference>
<sequence>MIPTPTPERLHVLVAGGGIGGLSAAIALRKQGHEVEVFEKSKLHREIGAAVYVAPNCTAALSHLDVHSDDYNGTYYRGFKFLDSECEVRQQKTYTEEERAKWPDTWWLVSRIDLHNALKQKATSPEGPGVPVKIHTGSGVDSVDCEAGTISLSDGTAATGDLVVCADGIHSKTRRSVLGRDVPLLSCGNACYRWLVPTSLLAGDPATSRFVDMPGHFVQLAAGDRRIVFYPVAGGAVINCVALFPRREVGEIERGVSGYDQSVDKRQFMSHFTSFAAPVQRMLELAPEESIKLWDLLDMELQPSFIKEKAVLIGDAAHPFLPYLGQGAAQAIEDACALGVVIPLGTPAEEVPQRLELWQRIRKDRACKVVEDTRRRGSEVDESHTSPETMARFHAAIQYCINHDAWKHAEEKLKEWMKQKA</sequence>
<evidence type="ECO:0000256" key="2">
    <source>
        <dbReference type="ARBA" id="ARBA00022630"/>
    </source>
</evidence>
<gene>
    <name evidence="7" type="ORF">VSDG_00601</name>
</gene>